<dbReference type="FunFam" id="2.60.40.10:FF:000625">
    <property type="entry name" value="Vascular cell adhesion molecule 1"/>
    <property type="match status" value="1"/>
</dbReference>
<evidence type="ECO:0000256" key="7">
    <source>
        <dbReference type="ARBA" id="ARBA00022989"/>
    </source>
</evidence>
<feature type="domain" description="Ig-like" evidence="14">
    <location>
        <begin position="477"/>
        <end position="559"/>
    </location>
</feature>
<dbReference type="STRING" id="8469.M7BYK5"/>
<dbReference type="SMART" id="SM00408">
    <property type="entry name" value="IGc2"/>
    <property type="match status" value="5"/>
</dbReference>
<dbReference type="Proteomes" id="UP000031443">
    <property type="component" value="Unassembled WGS sequence"/>
</dbReference>
<feature type="transmembrane region" description="Helical" evidence="13">
    <location>
        <begin position="748"/>
        <end position="772"/>
    </location>
</feature>
<keyword evidence="2" id="KW-1003">Cell membrane</keyword>
<feature type="region of interest" description="Disordered" evidence="12">
    <location>
        <begin position="1"/>
        <end position="33"/>
    </location>
</feature>
<evidence type="ECO:0000256" key="3">
    <source>
        <dbReference type="ARBA" id="ARBA00022692"/>
    </source>
</evidence>
<keyword evidence="10" id="KW-0325">Glycoprotein</keyword>
<sequence>MREEQQQDDIEIPDVAEDSDLCSRDPEQVPGNKFQTEVLNDIKSQQKAKIEEWIVSSFSNERILGKPLAGWAGFGPGGATYGRWEQRSAEPADAAAKAFEIEVTPEYNVAAQIGDKLELTCSTIGCESPSFSWRTQMDNPLGGSVYNNGSTSTLTMDPVGFGNDHEYLCSAFCDNVKKEKSIKVDVYSFPSAPVIEISTPLNVGEKASATCMIPKVYPSERLKLQLEKDGSVLDMKEFYEEVSTKTTETKSLTLTFIPTFEDIGKEITCVAELEIDEMEFEPKKRQTSQRLSINFGPQNVNITVSPSNTTTQGETLMLACRTTSNPPARIVWGKELEDSSVQHIIDNDTLIIPHAQMSDSGLFICEAMNDATNKTERATVVISVQGAPRITEFSIQPSTTVQEGDNVTILCSVESNPAARIVLRRKSDSEDTVLYSEDGVVHISSVTFLNAGNYECEAENALGESKMAAELSVEYGPRNTTISVTPSTTVREGEAVIMTCTSYGNPSPKISWTKHLISGELQFLSEDATLTINNVKAEHLGLYECEGVNQFGREKKAVDLIVQVPPKDTMLSVFPSDTVKAGDSVTFSCTSEGIPAVQIILRKKTGGADTVLVSESGRYTIDGAQLEDAGMYECESSNKLGQQFKNRMLDVKVPPQNTTELISPSDNVDEGENITILSTTYSNLPPQTVPQKIHPSNTTILSSQNETSTLCRVIKTDTDTYMVACNETGNNTDVIEIAVVEIVKETDLMIPVIVVLSCLSTMAIPALAILLYMSRKSKINGSYSPVNTPKPNV</sequence>
<evidence type="ECO:0000256" key="12">
    <source>
        <dbReference type="SAM" id="MobiDB-lite"/>
    </source>
</evidence>
<dbReference type="GO" id="GO:0098609">
    <property type="term" value="P:cell-cell adhesion"/>
    <property type="evidence" value="ECO:0007669"/>
    <property type="project" value="InterPro"/>
</dbReference>
<dbReference type="PRINTS" id="PR01472">
    <property type="entry name" value="ICAMVCAM1"/>
</dbReference>
<dbReference type="eggNOG" id="ENOG502QSKQ">
    <property type="taxonomic scope" value="Eukaryota"/>
</dbReference>
<evidence type="ECO:0000256" key="1">
    <source>
        <dbReference type="ARBA" id="ARBA00004251"/>
    </source>
</evidence>
<evidence type="ECO:0000256" key="8">
    <source>
        <dbReference type="ARBA" id="ARBA00023136"/>
    </source>
</evidence>
<dbReference type="Pfam" id="PF13927">
    <property type="entry name" value="Ig_3"/>
    <property type="match status" value="4"/>
</dbReference>
<keyword evidence="4" id="KW-0732">Signal</keyword>
<dbReference type="InterPro" id="IPR013098">
    <property type="entry name" value="Ig_I-set"/>
</dbReference>
<evidence type="ECO:0000256" key="4">
    <source>
        <dbReference type="ARBA" id="ARBA00022729"/>
    </source>
</evidence>
<dbReference type="InterPro" id="IPR003989">
    <property type="entry name" value="VCAM-1"/>
</dbReference>
<evidence type="ECO:0000256" key="13">
    <source>
        <dbReference type="SAM" id="Phobius"/>
    </source>
</evidence>
<evidence type="ECO:0000256" key="9">
    <source>
        <dbReference type="ARBA" id="ARBA00023157"/>
    </source>
</evidence>
<dbReference type="InterPro" id="IPR013783">
    <property type="entry name" value="Ig-like_fold"/>
</dbReference>
<dbReference type="InterPro" id="IPR003987">
    <property type="entry name" value="ICAM_VCAM_N"/>
</dbReference>
<dbReference type="AlphaFoldDB" id="M7BYK5"/>
<evidence type="ECO:0000313" key="16">
    <source>
        <dbReference type="Proteomes" id="UP000031443"/>
    </source>
</evidence>
<protein>
    <submittedName>
        <fullName evidence="15">Vascular cell adhesion protein 1</fullName>
    </submittedName>
</protein>
<feature type="compositionally biased region" description="Acidic residues" evidence="12">
    <location>
        <begin position="1"/>
        <end position="20"/>
    </location>
</feature>
<evidence type="ECO:0000259" key="14">
    <source>
        <dbReference type="PROSITE" id="PS50835"/>
    </source>
</evidence>
<organism evidence="15 16">
    <name type="scientific">Chelonia mydas</name>
    <name type="common">Green sea-turtle</name>
    <name type="synonym">Chelonia agassizi</name>
    <dbReference type="NCBI Taxonomy" id="8469"/>
    <lineage>
        <taxon>Eukaryota</taxon>
        <taxon>Metazoa</taxon>
        <taxon>Chordata</taxon>
        <taxon>Craniata</taxon>
        <taxon>Vertebrata</taxon>
        <taxon>Euteleostomi</taxon>
        <taxon>Archelosauria</taxon>
        <taxon>Testudinata</taxon>
        <taxon>Testudines</taxon>
        <taxon>Cryptodira</taxon>
        <taxon>Durocryptodira</taxon>
        <taxon>Americhelydia</taxon>
        <taxon>Chelonioidea</taxon>
        <taxon>Cheloniidae</taxon>
        <taxon>Chelonia</taxon>
    </lineage>
</organism>
<dbReference type="GO" id="GO:0005178">
    <property type="term" value="F:integrin binding"/>
    <property type="evidence" value="ECO:0007669"/>
    <property type="project" value="InterPro"/>
</dbReference>
<keyword evidence="16" id="KW-1185">Reference proteome</keyword>
<keyword evidence="3 13" id="KW-0812">Transmembrane</keyword>
<dbReference type="PANTHER" id="PTHR13771">
    <property type="entry name" value="INTERCELLULAR ADHESION MOLECULE"/>
    <property type="match status" value="1"/>
</dbReference>
<keyword evidence="9" id="KW-1015">Disulfide bond</keyword>
<reference evidence="16" key="1">
    <citation type="journal article" date="2013" name="Nat. Genet.">
        <title>The draft genomes of soft-shell turtle and green sea turtle yield insights into the development and evolution of the turtle-specific body plan.</title>
        <authorList>
            <person name="Wang Z."/>
            <person name="Pascual-Anaya J."/>
            <person name="Zadissa A."/>
            <person name="Li W."/>
            <person name="Niimura Y."/>
            <person name="Huang Z."/>
            <person name="Li C."/>
            <person name="White S."/>
            <person name="Xiong Z."/>
            <person name="Fang D."/>
            <person name="Wang B."/>
            <person name="Ming Y."/>
            <person name="Chen Y."/>
            <person name="Zheng Y."/>
            <person name="Kuraku S."/>
            <person name="Pignatelli M."/>
            <person name="Herrero J."/>
            <person name="Beal K."/>
            <person name="Nozawa M."/>
            <person name="Li Q."/>
            <person name="Wang J."/>
            <person name="Zhang H."/>
            <person name="Yu L."/>
            <person name="Shigenobu S."/>
            <person name="Wang J."/>
            <person name="Liu J."/>
            <person name="Flicek P."/>
            <person name="Searle S."/>
            <person name="Wang J."/>
            <person name="Kuratani S."/>
            <person name="Yin Y."/>
            <person name="Aken B."/>
            <person name="Zhang G."/>
            <person name="Irie N."/>
        </authorList>
    </citation>
    <scope>NUCLEOTIDE SEQUENCE [LARGE SCALE GENOMIC DNA]</scope>
</reference>
<keyword evidence="8 13" id="KW-0472">Membrane</keyword>
<dbReference type="Pfam" id="PF07679">
    <property type="entry name" value="I-set"/>
    <property type="match status" value="1"/>
</dbReference>
<accession>M7BYK5</accession>
<feature type="domain" description="Ig-like" evidence="14">
    <location>
        <begin position="566"/>
        <end position="650"/>
    </location>
</feature>
<evidence type="ECO:0000256" key="6">
    <source>
        <dbReference type="ARBA" id="ARBA00022889"/>
    </source>
</evidence>
<feature type="domain" description="Ig-like" evidence="14">
    <location>
        <begin position="91"/>
        <end position="183"/>
    </location>
</feature>
<dbReference type="InterPro" id="IPR047012">
    <property type="entry name" value="ICAM_VCAM"/>
</dbReference>
<dbReference type="InterPro" id="IPR003598">
    <property type="entry name" value="Ig_sub2"/>
</dbReference>
<dbReference type="CDD" id="cd00096">
    <property type="entry name" value="Ig"/>
    <property type="match status" value="1"/>
</dbReference>
<dbReference type="InterPro" id="IPR008424">
    <property type="entry name" value="Ig_C2-set"/>
</dbReference>
<comment type="subcellular location">
    <subcellularLocation>
        <location evidence="1">Cell membrane</location>
        <topology evidence="1">Single-pass type I membrane protein</topology>
    </subcellularLocation>
</comment>
<dbReference type="InterPro" id="IPR007110">
    <property type="entry name" value="Ig-like_dom"/>
</dbReference>
<evidence type="ECO:0000256" key="5">
    <source>
        <dbReference type="ARBA" id="ARBA00022737"/>
    </source>
</evidence>
<dbReference type="InterPro" id="IPR003599">
    <property type="entry name" value="Ig_sub"/>
</dbReference>
<dbReference type="Gene3D" id="2.60.40.10">
    <property type="entry name" value="Immunoglobulins"/>
    <property type="match status" value="6"/>
</dbReference>
<dbReference type="SUPFAM" id="SSF48726">
    <property type="entry name" value="Immunoglobulin"/>
    <property type="match status" value="6"/>
</dbReference>
<dbReference type="Pfam" id="PF05790">
    <property type="entry name" value="C2-set"/>
    <property type="match status" value="1"/>
</dbReference>
<evidence type="ECO:0000256" key="2">
    <source>
        <dbReference type="ARBA" id="ARBA00022475"/>
    </source>
</evidence>
<name>M7BYK5_CHEMY</name>
<keyword evidence="6" id="KW-0130">Cell adhesion</keyword>
<feature type="domain" description="Ig-like" evidence="14">
    <location>
        <begin position="297"/>
        <end position="381"/>
    </location>
</feature>
<evidence type="ECO:0000256" key="11">
    <source>
        <dbReference type="ARBA" id="ARBA00023319"/>
    </source>
</evidence>
<dbReference type="PANTHER" id="PTHR13771:SF14">
    <property type="entry name" value="VASCULAR CELL ADHESION PROTEIN 1"/>
    <property type="match status" value="1"/>
</dbReference>
<feature type="domain" description="Ig-like" evidence="14">
    <location>
        <begin position="388"/>
        <end position="472"/>
    </location>
</feature>
<dbReference type="InterPro" id="IPR036179">
    <property type="entry name" value="Ig-like_dom_sf"/>
</dbReference>
<dbReference type="SMART" id="SM00409">
    <property type="entry name" value="IG"/>
    <property type="match status" value="5"/>
</dbReference>
<evidence type="ECO:0000256" key="10">
    <source>
        <dbReference type="ARBA" id="ARBA00023180"/>
    </source>
</evidence>
<dbReference type="EMBL" id="KB536797">
    <property type="protein sequence ID" value="EMP33192.1"/>
    <property type="molecule type" value="Genomic_DNA"/>
</dbReference>
<keyword evidence="11" id="KW-0393">Immunoglobulin domain</keyword>
<proteinExistence type="predicted"/>
<dbReference type="GO" id="GO:0005886">
    <property type="term" value="C:plasma membrane"/>
    <property type="evidence" value="ECO:0007669"/>
    <property type="project" value="UniProtKB-SubCell"/>
</dbReference>
<keyword evidence="7 13" id="KW-1133">Transmembrane helix</keyword>
<dbReference type="PRINTS" id="PR01474">
    <property type="entry name" value="VCAM1"/>
</dbReference>
<dbReference type="PROSITE" id="PS50835">
    <property type="entry name" value="IG_LIKE"/>
    <property type="match status" value="5"/>
</dbReference>
<gene>
    <name evidence="15" type="ORF">UY3_09672</name>
</gene>
<keyword evidence="5" id="KW-0677">Repeat</keyword>
<evidence type="ECO:0000313" key="15">
    <source>
        <dbReference type="EMBL" id="EMP33192.1"/>
    </source>
</evidence>